<name>A0A2A4FUS1_9SPHN</name>
<keyword evidence="2" id="KW-1185">Reference proteome</keyword>
<accession>A0A2A4FUS1</accession>
<dbReference type="AlphaFoldDB" id="A0A2A4FUS1"/>
<gene>
    <name evidence="1" type="ORF">COO09_15520</name>
</gene>
<dbReference type="Proteomes" id="UP000218934">
    <property type="component" value="Unassembled WGS sequence"/>
</dbReference>
<evidence type="ECO:0000313" key="1">
    <source>
        <dbReference type="EMBL" id="PCE41470.1"/>
    </source>
</evidence>
<dbReference type="OrthoDB" id="7468483at2"/>
<reference evidence="1 2" key="1">
    <citation type="submission" date="2017-09" db="EMBL/GenBank/DDBJ databases">
        <title>The Catabolism of 3,6-Dichlorosalicylic acid is Initiated by the Cytochrome P450 Monooxygenase DsmABC in Rhizorhabdus dicambivorans Ndbn-20.</title>
        <authorList>
            <person name="Na L."/>
        </authorList>
    </citation>
    <scope>NUCLEOTIDE SEQUENCE [LARGE SCALE GENOMIC DNA]</scope>
    <source>
        <strain evidence="1 2">Ndbn-20m</strain>
    </source>
</reference>
<proteinExistence type="predicted"/>
<evidence type="ECO:0000313" key="2">
    <source>
        <dbReference type="Proteomes" id="UP000218934"/>
    </source>
</evidence>
<dbReference type="EMBL" id="NWUF01000015">
    <property type="protein sequence ID" value="PCE41470.1"/>
    <property type="molecule type" value="Genomic_DNA"/>
</dbReference>
<dbReference type="InterPro" id="IPR054248">
    <property type="entry name" value="DUF6975"/>
</dbReference>
<comment type="caution">
    <text evidence="1">The sequence shown here is derived from an EMBL/GenBank/DDBJ whole genome shotgun (WGS) entry which is preliminary data.</text>
</comment>
<dbReference type="RefSeq" id="WP_066967880.1">
    <property type="nucleotide sequence ID" value="NZ_CP023449.1"/>
</dbReference>
<protein>
    <submittedName>
        <fullName evidence="1">Uncharacterized protein</fullName>
    </submittedName>
</protein>
<sequence>MAFQVQQEAARLGAAETIGALLAADGAKGHSYIACTIFARGREAARDLADAVHFLSSLHGRHPGVIDHARDKAADPEVRAWLDAAAAGFAEERAYLMRAVVAAGPLPSTPGHAECEAAVTGQRHALDMLGRSDRNGCALGAALALVLDWRAVRAVIDAAAQRFGLALTPPALPSARQALAIAAEAGSPAVERAMVFGAQQLLVQHRGLWGLLEARSEARAEVFA</sequence>
<dbReference type="KEGG" id="rdi:CMV14_02865"/>
<dbReference type="Pfam" id="PF22391">
    <property type="entry name" value="DUF6975"/>
    <property type="match status" value="1"/>
</dbReference>
<organism evidence="1 2">
    <name type="scientific">Rhizorhabdus dicambivorans</name>
    <dbReference type="NCBI Taxonomy" id="1850238"/>
    <lineage>
        <taxon>Bacteria</taxon>
        <taxon>Pseudomonadati</taxon>
        <taxon>Pseudomonadota</taxon>
        <taxon>Alphaproteobacteria</taxon>
        <taxon>Sphingomonadales</taxon>
        <taxon>Sphingomonadaceae</taxon>
        <taxon>Rhizorhabdus</taxon>
    </lineage>
</organism>